<protein>
    <recommendedName>
        <fullName evidence="4">Pherophorin domain-containing protein</fullName>
    </recommendedName>
</protein>
<proteinExistence type="predicted"/>
<gene>
    <name evidence="2" type="ORF">CEUSTIGMA_g10653.t1</name>
</gene>
<dbReference type="Gene3D" id="3.60.60.10">
    <property type="entry name" value="Penicillin V Acylase, Chain A"/>
    <property type="match status" value="1"/>
</dbReference>
<feature type="signal peptide" evidence="1">
    <location>
        <begin position="1"/>
        <end position="23"/>
    </location>
</feature>
<sequence>MVFNFAMILLLVACISAAHRAMACSSVLLNTSTIPTAHTVYARTMDDDSDLKTAAVWLPRKTSVLLAPVCQPNCTFTEFKLKYGFAGMLAVPSLNDELCTLAGGSACAFTMTEGLNEAGLGFTVNWDTTANVLLNYSDTEDTLPRSAIAFTVTSLTIHEAIT</sequence>
<reference evidence="2 3" key="1">
    <citation type="submission" date="2017-08" db="EMBL/GenBank/DDBJ databases">
        <title>Acidophilic green algal genome provides insights into adaptation to an acidic environment.</title>
        <authorList>
            <person name="Hirooka S."/>
            <person name="Hirose Y."/>
            <person name="Kanesaki Y."/>
            <person name="Higuchi S."/>
            <person name="Fujiwara T."/>
            <person name="Onuma R."/>
            <person name="Era A."/>
            <person name="Ohbayashi R."/>
            <person name="Uzuka A."/>
            <person name="Nozaki H."/>
            <person name="Yoshikawa H."/>
            <person name="Miyagishima S.Y."/>
        </authorList>
    </citation>
    <scope>NUCLEOTIDE SEQUENCE [LARGE SCALE GENOMIC DNA]</scope>
    <source>
        <strain evidence="2 3">NIES-2499</strain>
    </source>
</reference>
<dbReference type="Proteomes" id="UP000232323">
    <property type="component" value="Unassembled WGS sequence"/>
</dbReference>
<dbReference type="EMBL" id="BEGY01000094">
    <property type="protein sequence ID" value="GAX83227.1"/>
    <property type="molecule type" value="Genomic_DNA"/>
</dbReference>
<evidence type="ECO:0008006" key="4">
    <source>
        <dbReference type="Google" id="ProtNLM"/>
    </source>
</evidence>
<comment type="caution">
    <text evidence="2">The sequence shown here is derived from an EMBL/GenBank/DDBJ whole genome shotgun (WGS) entry which is preliminary data.</text>
</comment>
<name>A0A250XJH7_9CHLO</name>
<evidence type="ECO:0000313" key="3">
    <source>
        <dbReference type="Proteomes" id="UP000232323"/>
    </source>
</evidence>
<evidence type="ECO:0000256" key="1">
    <source>
        <dbReference type="SAM" id="SignalP"/>
    </source>
</evidence>
<keyword evidence="3" id="KW-1185">Reference proteome</keyword>
<feature type="chain" id="PRO_5011992996" description="Pherophorin domain-containing protein" evidence="1">
    <location>
        <begin position="24"/>
        <end position="162"/>
    </location>
</feature>
<evidence type="ECO:0000313" key="2">
    <source>
        <dbReference type="EMBL" id="GAX83227.1"/>
    </source>
</evidence>
<accession>A0A250XJH7</accession>
<dbReference type="AlphaFoldDB" id="A0A250XJH7"/>
<organism evidence="2 3">
    <name type="scientific">Chlamydomonas eustigma</name>
    <dbReference type="NCBI Taxonomy" id="1157962"/>
    <lineage>
        <taxon>Eukaryota</taxon>
        <taxon>Viridiplantae</taxon>
        <taxon>Chlorophyta</taxon>
        <taxon>core chlorophytes</taxon>
        <taxon>Chlorophyceae</taxon>
        <taxon>CS clade</taxon>
        <taxon>Chlamydomonadales</taxon>
        <taxon>Chlamydomonadaceae</taxon>
        <taxon>Chlamydomonas</taxon>
    </lineage>
</organism>
<keyword evidence="1" id="KW-0732">Signal</keyword>